<dbReference type="AlphaFoldDB" id="A0A1B6KBH2"/>
<feature type="compositionally biased region" description="Pro residues" evidence="6">
    <location>
        <begin position="193"/>
        <end position="202"/>
    </location>
</feature>
<dbReference type="EMBL" id="GEBQ01031212">
    <property type="protein sequence ID" value="JAT08765.1"/>
    <property type="molecule type" value="Transcribed_RNA"/>
</dbReference>
<dbReference type="InterPro" id="IPR000980">
    <property type="entry name" value="SH2"/>
</dbReference>
<feature type="region of interest" description="Disordered" evidence="6">
    <location>
        <begin position="438"/>
        <end position="499"/>
    </location>
</feature>
<feature type="region of interest" description="Disordered" evidence="6">
    <location>
        <begin position="518"/>
        <end position="608"/>
    </location>
</feature>
<accession>A0A1B6KBH2</accession>
<feature type="region of interest" description="Disordered" evidence="6">
    <location>
        <begin position="309"/>
        <end position="345"/>
    </location>
</feature>
<evidence type="ECO:0000256" key="2">
    <source>
        <dbReference type="ARBA" id="ARBA00022999"/>
    </source>
</evidence>
<dbReference type="CDD" id="cd09945">
    <property type="entry name" value="SH2_SHB_SHD_SHE_SHF_like"/>
    <property type="match status" value="1"/>
</dbReference>
<evidence type="ECO:0000256" key="6">
    <source>
        <dbReference type="SAM" id="MobiDB-lite"/>
    </source>
</evidence>
<feature type="compositionally biased region" description="Low complexity" evidence="6">
    <location>
        <begin position="682"/>
        <end position="696"/>
    </location>
</feature>
<evidence type="ECO:0000256" key="1">
    <source>
        <dbReference type="ARBA" id="ARBA00022553"/>
    </source>
</evidence>
<keyword evidence="2 5" id="KW-0727">SH2 domain</keyword>
<dbReference type="FunFam" id="3.30.505.10:FF:000058">
    <property type="entry name" value="SH2 domain-containing adapter protein D"/>
    <property type="match status" value="1"/>
</dbReference>
<organism evidence="8">
    <name type="scientific">Graphocephala atropunctata</name>
    <dbReference type="NCBI Taxonomy" id="36148"/>
    <lineage>
        <taxon>Eukaryota</taxon>
        <taxon>Metazoa</taxon>
        <taxon>Ecdysozoa</taxon>
        <taxon>Arthropoda</taxon>
        <taxon>Hexapoda</taxon>
        <taxon>Insecta</taxon>
        <taxon>Pterygota</taxon>
        <taxon>Neoptera</taxon>
        <taxon>Paraneoptera</taxon>
        <taxon>Hemiptera</taxon>
        <taxon>Auchenorrhyncha</taxon>
        <taxon>Membracoidea</taxon>
        <taxon>Cicadellidae</taxon>
        <taxon>Cicadellinae</taxon>
        <taxon>Cicadellini</taxon>
        <taxon>Graphocephala</taxon>
    </lineage>
</organism>
<feature type="compositionally biased region" description="Polar residues" evidence="6">
    <location>
        <begin position="521"/>
        <end position="533"/>
    </location>
</feature>
<protein>
    <recommendedName>
        <fullName evidence="4">SH2 domain-containing adapter protein D</fullName>
    </recommendedName>
</protein>
<dbReference type="PRINTS" id="PR00401">
    <property type="entry name" value="SH2DOMAIN"/>
</dbReference>
<dbReference type="PROSITE" id="PS50001">
    <property type="entry name" value="SH2"/>
    <property type="match status" value="1"/>
</dbReference>
<dbReference type="PANTHER" id="PTHR15127:SF32">
    <property type="entry name" value="HEAVYWEIGHT, ISOFORM A"/>
    <property type="match status" value="1"/>
</dbReference>
<evidence type="ECO:0000256" key="4">
    <source>
        <dbReference type="ARBA" id="ARBA00074794"/>
    </source>
</evidence>
<dbReference type="InterPro" id="IPR036860">
    <property type="entry name" value="SH2_dom_sf"/>
</dbReference>
<evidence type="ECO:0000313" key="8">
    <source>
        <dbReference type="EMBL" id="JAT08765.1"/>
    </source>
</evidence>
<sequence>VLFRKLLRVLPTPACAEWVTVMEFTKRRFCGRKCDNELYRSNSFKFERFEGKEDAGALDLAPARKQVALCDDYSLPVDFVNKRRPLSLGAVPHWSFHNFHGASIEILDNYSDPRDSKAYLEPGEEASSKVYTSPDKDYSHPYTDSSSPERADGEDDGVYEHVGAPRLDTPTPRHTPYYYGDLHPPALTTAPAPASPDGPMPPDEMSRQRNFYETAFDSRISKSDDDLDVDVVINKSILPGGKFPLPTGPGPSAATPDRRKVILARQELVKRKPRSVHIRRDLSVDSLRSRDQSVDSLTRDLDRVELHEPPLPLRGFAPPTPPSSAPLPTKFPSSHSMASVHSAPNLPGARLKDARLPIKSVRCRIEDARVLEGRPRSFTGDVTGEEKVDVRYSRPKSLFCPEQNIAEIKSRPDTRAQSSTAFLTTAQVLEIKGRPRRVRVKYSSTESMATSSSGGSLESIRSSTSEGNRSTSSSESHRSSSLSSHSSDSTGSTGFHNPVTSAPLGARFFHQTKLHILSPISDKSSQEPGSETSENNKNNNSQRASPEENTLASTTPMAEQTVWTAENPTVQLQKPKRRTPQNKNLINLGIGQSSGDSETHQGSDSGISIESRCGVGGSLNQNVTVDLNDLPFDMPKLRRRRLLQQPVASVQDTSGSATSVDLRDLPFDMPKLRRRLRGTPPSTESSGVSQASSSHSVQEVAPRPTSVVGVARPSLTLDLELSAAQPRPLGLSLDLGTSQAAPDIEVDLPLERQGWYHGAITRLEAENVLRHHDEGSYLVRNSESSRLDYSLSLKSARGFMHMKIQQCRESGKFILGQFSNPFASIPEMIRHYTVNRLPIRGAEHMCLRLPVIEQLL</sequence>
<evidence type="ECO:0000256" key="3">
    <source>
        <dbReference type="ARBA" id="ARBA00057390"/>
    </source>
</evidence>
<name>A0A1B6KBH2_9HEMI</name>
<dbReference type="SUPFAM" id="SSF55550">
    <property type="entry name" value="SH2 domain"/>
    <property type="match status" value="1"/>
</dbReference>
<feature type="compositionally biased region" description="Polar residues" evidence="6">
    <location>
        <begin position="581"/>
        <end position="608"/>
    </location>
</feature>
<feature type="region of interest" description="Disordered" evidence="6">
    <location>
        <begin position="645"/>
        <end position="706"/>
    </location>
</feature>
<feature type="compositionally biased region" description="Polar residues" evidence="6">
    <location>
        <begin position="541"/>
        <end position="572"/>
    </location>
</feature>
<dbReference type="Pfam" id="PF00017">
    <property type="entry name" value="SH2"/>
    <property type="match status" value="1"/>
</dbReference>
<dbReference type="PANTHER" id="PTHR15127">
    <property type="entry name" value="HEAVYWEIGHT, ISOFORM A"/>
    <property type="match status" value="1"/>
</dbReference>
<gene>
    <name evidence="8" type="ORF">g.51529</name>
</gene>
<comment type="function">
    <text evidence="3">May function as an adapter protein.</text>
</comment>
<reference evidence="8" key="1">
    <citation type="submission" date="2015-11" db="EMBL/GenBank/DDBJ databases">
        <title>De novo transcriptome assembly of four potential Pierce s Disease insect vectors from Arizona vineyards.</title>
        <authorList>
            <person name="Tassone E.E."/>
        </authorList>
    </citation>
    <scope>NUCLEOTIDE SEQUENCE</scope>
</reference>
<proteinExistence type="predicted"/>
<feature type="non-terminal residue" evidence="8">
    <location>
        <position position="1"/>
    </location>
</feature>
<feature type="region of interest" description="Disordered" evidence="6">
    <location>
        <begin position="117"/>
        <end position="203"/>
    </location>
</feature>
<keyword evidence="1" id="KW-0597">Phosphoprotein</keyword>
<dbReference type="GO" id="GO:0001784">
    <property type="term" value="F:phosphotyrosine residue binding"/>
    <property type="evidence" value="ECO:0007669"/>
    <property type="project" value="TreeGrafter"/>
</dbReference>
<dbReference type="SMART" id="SM00252">
    <property type="entry name" value="SH2"/>
    <property type="match status" value="1"/>
</dbReference>
<feature type="domain" description="SH2" evidence="7">
    <location>
        <begin position="755"/>
        <end position="851"/>
    </location>
</feature>
<dbReference type="InterPro" id="IPR051846">
    <property type="entry name" value="SH2_domain_adapters"/>
</dbReference>
<evidence type="ECO:0000256" key="5">
    <source>
        <dbReference type="PROSITE-ProRule" id="PRU00191"/>
    </source>
</evidence>
<feature type="compositionally biased region" description="Polar residues" evidence="6">
    <location>
        <begin position="646"/>
        <end position="659"/>
    </location>
</feature>
<dbReference type="Gene3D" id="3.30.505.10">
    <property type="entry name" value="SH2 domain"/>
    <property type="match status" value="1"/>
</dbReference>
<evidence type="ECO:0000259" key="7">
    <source>
        <dbReference type="PROSITE" id="PS50001"/>
    </source>
</evidence>
<feature type="compositionally biased region" description="Low complexity" evidence="6">
    <location>
        <begin position="443"/>
        <end position="493"/>
    </location>
</feature>